<dbReference type="PROSITE" id="PS01124">
    <property type="entry name" value="HTH_ARAC_FAMILY_2"/>
    <property type="match status" value="1"/>
</dbReference>
<dbReference type="SUPFAM" id="SSF46689">
    <property type="entry name" value="Homeodomain-like"/>
    <property type="match status" value="1"/>
</dbReference>
<dbReference type="Gene3D" id="1.10.10.60">
    <property type="entry name" value="Homeodomain-like"/>
    <property type="match status" value="1"/>
</dbReference>
<dbReference type="PANTHER" id="PTHR43280">
    <property type="entry name" value="ARAC-FAMILY TRANSCRIPTIONAL REGULATOR"/>
    <property type="match status" value="1"/>
</dbReference>
<reference evidence="5" key="1">
    <citation type="submission" date="2020-08" db="EMBL/GenBank/DDBJ databases">
        <title>Genomic Encyclopedia of Type Strains, Phase IV (KMG-IV): sequencing the most valuable type-strain genomes for metagenomic binning, comparative biology and taxonomic classification.</title>
        <authorList>
            <person name="Goeker M."/>
        </authorList>
    </citation>
    <scope>NUCLEOTIDE SEQUENCE [LARGE SCALE GENOMIC DNA]</scope>
    <source>
        <strain evidence="5">DSM 105720</strain>
    </source>
</reference>
<evidence type="ECO:0000313" key="6">
    <source>
        <dbReference type="Proteomes" id="UP000560658"/>
    </source>
</evidence>
<accession>A0A840CU35</accession>
<evidence type="ECO:0000313" key="5">
    <source>
        <dbReference type="EMBL" id="MBB4042826.1"/>
    </source>
</evidence>
<dbReference type="PANTHER" id="PTHR43280:SF32">
    <property type="entry name" value="TRANSCRIPTIONAL REGULATORY PROTEIN"/>
    <property type="match status" value="1"/>
</dbReference>
<evidence type="ECO:0000259" key="4">
    <source>
        <dbReference type="PROSITE" id="PS01124"/>
    </source>
</evidence>
<dbReference type="Proteomes" id="UP000560658">
    <property type="component" value="Unassembled WGS sequence"/>
</dbReference>
<evidence type="ECO:0000256" key="2">
    <source>
        <dbReference type="ARBA" id="ARBA00023125"/>
    </source>
</evidence>
<dbReference type="InterPro" id="IPR009057">
    <property type="entry name" value="Homeodomain-like_sf"/>
</dbReference>
<dbReference type="SMART" id="SM00342">
    <property type="entry name" value="HTH_ARAC"/>
    <property type="match status" value="1"/>
</dbReference>
<dbReference type="Pfam" id="PF12833">
    <property type="entry name" value="HTH_18"/>
    <property type="match status" value="1"/>
</dbReference>
<dbReference type="RefSeq" id="WP_317168520.1">
    <property type="nucleotide sequence ID" value="NZ_JACIER010000002.1"/>
</dbReference>
<dbReference type="GO" id="GO:0003700">
    <property type="term" value="F:DNA-binding transcription factor activity"/>
    <property type="evidence" value="ECO:0007669"/>
    <property type="project" value="InterPro"/>
</dbReference>
<sequence>MPNANEEYVDVSPNKCHIGKTSFSYRDFYKVALVLDIGKLYYADKWIMVDRPAILFSNPLIPYAWEAIEAGKERGIYCIFNEFFLKTSDRNSSLAESPLLDITKERIYFLDDSTVERVQELFRKMEEEFHSSYAGKSDILRSYLHIIIHEAMKLQTKSVYLPQKNAGQRTAELFLTLLERQFPVEIPQRALTLKTANDYAERLSVHVNHLNRVVKSTTGRTTSTLITHRIVQEGVQLLQHSSYSVAEIAYALGFEEPASFSNFIKKHTNISPTAHRTLQAV</sequence>
<gene>
    <name evidence="5" type="ORF">GGR06_000591</name>
</gene>
<proteinExistence type="predicted"/>
<evidence type="ECO:0000256" key="3">
    <source>
        <dbReference type="ARBA" id="ARBA00023163"/>
    </source>
</evidence>
<dbReference type="EMBL" id="JACIER010000002">
    <property type="protein sequence ID" value="MBB4042826.1"/>
    <property type="molecule type" value="Genomic_DNA"/>
</dbReference>
<keyword evidence="2" id="KW-0238">DNA-binding</keyword>
<organism evidence="5 6">
    <name type="scientific">Bacteroides reticulotermitis</name>
    <dbReference type="NCBI Taxonomy" id="1133319"/>
    <lineage>
        <taxon>Bacteria</taxon>
        <taxon>Pseudomonadati</taxon>
        <taxon>Bacteroidota</taxon>
        <taxon>Bacteroidia</taxon>
        <taxon>Bacteroidales</taxon>
        <taxon>Bacteroidaceae</taxon>
        <taxon>Bacteroides</taxon>
    </lineage>
</organism>
<dbReference type="AlphaFoldDB" id="A0A840CU35"/>
<dbReference type="GO" id="GO:0043565">
    <property type="term" value="F:sequence-specific DNA binding"/>
    <property type="evidence" value="ECO:0007669"/>
    <property type="project" value="InterPro"/>
</dbReference>
<keyword evidence="6" id="KW-1185">Reference proteome</keyword>
<evidence type="ECO:0000256" key="1">
    <source>
        <dbReference type="ARBA" id="ARBA00023015"/>
    </source>
</evidence>
<name>A0A840CU35_9BACE</name>
<feature type="domain" description="HTH araC/xylS-type" evidence="4">
    <location>
        <begin position="172"/>
        <end position="278"/>
    </location>
</feature>
<dbReference type="InterPro" id="IPR018060">
    <property type="entry name" value="HTH_AraC"/>
</dbReference>
<comment type="caution">
    <text evidence="5">The sequence shown here is derived from an EMBL/GenBank/DDBJ whole genome shotgun (WGS) entry which is preliminary data.</text>
</comment>
<keyword evidence="3" id="KW-0804">Transcription</keyword>
<protein>
    <submittedName>
        <fullName evidence="5">AraC-like DNA-binding protein</fullName>
    </submittedName>
</protein>
<keyword evidence="1" id="KW-0805">Transcription regulation</keyword>